<evidence type="ECO:0000313" key="17">
    <source>
        <dbReference type="EMBL" id="MDU0808930.1"/>
    </source>
</evidence>
<evidence type="ECO:0000256" key="2">
    <source>
        <dbReference type="ARBA" id="ARBA00022676"/>
    </source>
</evidence>
<evidence type="ECO:0000256" key="15">
    <source>
        <dbReference type="ARBA" id="ARBA00049902"/>
    </source>
</evidence>
<evidence type="ECO:0000256" key="8">
    <source>
        <dbReference type="ARBA" id="ARBA00023136"/>
    </source>
</evidence>
<keyword evidence="18" id="KW-1185">Reference proteome</keyword>
<feature type="transmembrane region" description="Helical" evidence="16">
    <location>
        <begin position="191"/>
        <end position="211"/>
    </location>
</feature>
<evidence type="ECO:0000256" key="6">
    <source>
        <dbReference type="ARBA" id="ARBA00022984"/>
    </source>
</evidence>
<dbReference type="InterPro" id="IPR001182">
    <property type="entry name" value="FtsW/RodA"/>
</dbReference>
<feature type="transmembrane region" description="Helical" evidence="16">
    <location>
        <begin position="320"/>
        <end position="343"/>
    </location>
</feature>
<dbReference type="EC" id="2.4.99.28" evidence="14"/>
<organism evidence="17 18">
    <name type="scientific">Aquirufa regiilacus</name>
    <dbReference type="NCBI Taxonomy" id="3024868"/>
    <lineage>
        <taxon>Bacteria</taxon>
        <taxon>Pseudomonadati</taxon>
        <taxon>Bacteroidota</taxon>
        <taxon>Cytophagia</taxon>
        <taxon>Cytophagales</taxon>
        <taxon>Flectobacillaceae</taxon>
        <taxon>Aquirufa</taxon>
    </lineage>
</organism>
<feature type="transmembrane region" description="Helical" evidence="16">
    <location>
        <begin position="355"/>
        <end position="376"/>
    </location>
</feature>
<evidence type="ECO:0000256" key="16">
    <source>
        <dbReference type="SAM" id="Phobius"/>
    </source>
</evidence>
<dbReference type="Proteomes" id="UP001249959">
    <property type="component" value="Unassembled WGS sequence"/>
</dbReference>
<evidence type="ECO:0000256" key="4">
    <source>
        <dbReference type="ARBA" id="ARBA00022692"/>
    </source>
</evidence>
<comment type="similarity">
    <text evidence="11">Belongs to the SEDS family. FtsW subfamily.</text>
</comment>
<dbReference type="PANTHER" id="PTHR30474:SF2">
    <property type="entry name" value="PEPTIDOGLYCAN GLYCOSYLTRANSFERASE FTSW-RELATED"/>
    <property type="match status" value="1"/>
</dbReference>
<evidence type="ECO:0000256" key="12">
    <source>
        <dbReference type="ARBA" id="ARBA00041185"/>
    </source>
</evidence>
<comment type="subcellular location">
    <subcellularLocation>
        <location evidence="1">Membrane</location>
        <topology evidence="1">Multi-pass membrane protein</topology>
    </subcellularLocation>
</comment>
<proteinExistence type="inferred from homology"/>
<comment type="catalytic activity">
    <reaction evidence="15">
        <text>[GlcNAc-(1-&gt;4)-Mur2Ac(oyl-L-Ala-gamma-D-Glu-L-Lys-D-Ala-D-Ala)](n)-di-trans,octa-cis-undecaprenyl diphosphate + beta-D-GlcNAc-(1-&gt;4)-Mur2Ac(oyl-L-Ala-gamma-D-Glu-L-Lys-D-Ala-D-Ala)-di-trans,octa-cis-undecaprenyl diphosphate = [GlcNAc-(1-&gt;4)-Mur2Ac(oyl-L-Ala-gamma-D-Glu-L-Lys-D-Ala-D-Ala)](n+1)-di-trans,octa-cis-undecaprenyl diphosphate + di-trans,octa-cis-undecaprenyl diphosphate + H(+)</text>
        <dbReference type="Rhea" id="RHEA:23708"/>
        <dbReference type="Rhea" id="RHEA-COMP:9602"/>
        <dbReference type="Rhea" id="RHEA-COMP:9603"/>
        <dbReference type="ChEBI" id="CHEBI:15378"/>
        <dbReference type="ChEBI" id="CHEBI:58405"/>
        <dbReference type="ChEBI" id="CHEBI:60033"/>
        <dbReference type="ChEBI" id="CHEBI:78435"/>
        <dbReference type="EC" id="2.4.99.28"/>
    </reaction>
</comment>
<evidence type="ECO:0000256" key="5">
    <source>
        <dbReference type="ARBA" id="ARBA00022960"/>
    </source>
</evidence>
<feature type="transmembrane region" description="Helical" evidence="16">
    <location>
        <begin position="52"/>
        <end position="69"/>
    </location>
</feature>
<sequence length="391" mass="42669">MSTISERIKKHFEGDIHILLIVIFLSIIGVVVQFSAKGRLTMDGPLIPLQHLFKSLLILVGGFYAMGIFSRMDYLKSTKYVDMALFGSWLLIGLAYVYGREAGGASRWLQVGPLSFMPSDMAKLCLTISLSKMFAARQADPDAYNPSVLVAICLKIGGTCFLIFLSNFSTSVIVFGTSIVLMIFGRVPGRTITLVFSIFAVLAVTLIFSGVGQRSATIINRVEVYMNRMMGRQSKEEIEIADQGSNFQLKQSLYAIASGGMQPKGPGNSQFRFHLSQAESDFVYAIIVEEWGLIAGILLPAMFMWLFWRGALAISYSAKPLGGLISAGLTFSIVSQAFLNMFVAVGAIPVTGQPIPLVSAGGTSLIFTMISIGYILSVTRDKEKTKLARRP</sequence>
<evidence type="ECO:0000256" key="10">
    <source>
        <dbReference type="ARBA" id="ARBA00033270"/>
    </source>
</evidence>
<keyword evidence="7 16" id="KW-1133">Transmembrane helix</keyword>
<keyword evidence="2" id="KW-0328">Glycosyltransferase</keyword>
<evidence type="ECO:0000256" key="7">
    <source>
        <dbReference type="ARBA" id="ARBA00022989"/>
    </source>
</evidence>
<dbReference type="RefSeq" id="WP_315577206.1">
    <property type="nucleotide sequence ID" value="NZ_JARDXH010000006.1"/>
</dbReference>
<keyword evidence="3" id="KW-0808">Transferase</keyword>
<evidence type="ECO:0000256" key="13">
    <source>
        <dbReference type="ARBA" id="ARBA00041418"/>
    </source>
</evidence>
<keyword evidence="8 16" id="KW-0472">Membrane</keyword>
<dbReference type="Pfam" id="PF01098">
    <property type="entry name" value="FTSW_RODA_SPOVE"/>
    <property type="match status" value="1"/>
</dbReference>
<feature type="transmembrane region" description="Helical" evidence="16">
    <location>
        <begin position="81"/>
        <end position="99"/>
    </location>
</feature>
<feature type="transmembrane region" description="Helical" evidence="16">
    <location>
        <begin position="282"/>
        <end position="308"/>
    </location>
</feature>
<protein>
    <recommendedName>
        <fullName evidence="12">Probable peptidoglycan glycosyltransferase FtsW</fullName>
        <ecNumber evidence="14">2.4.99.28</ecNumber>
    </recommendedName>
    <alternativeName>
        <fullName evidence="13">Cell division protein FtsW</fullName>
    </alternativeName>
    <alternativeName>
        <fullName evidence="10">Cell wall polymerase</fullName>
    </alternativeName>
    <alternativeName>
        <fullName evidence="9">Peptidoglycan polymerase</fullName>
    </alternativeName>
</protein>
<dbReference type="PANTHER" id="PTHR30474">
    <property type="entry name" value="CELL CYCLE PROTEIN"/>
    <property type="match status" value="1"/>
</dbReference>
<feature type="transmembrane region" description="Helical" evidence="16">
    <location>
        <begin position="12"/>
        <end position="32"/>
    </location>
</feature>
<evidence type="ECO:0000256" key="14">
    <source>
        <dbReference type="ARBA" id="ARBA00044770"/>
    </source>
</evidence>
<gene>
    <name evidence="17" type="ORF">PQG45_07770</name>
</gene>
<accession>A0ABU3TST4</accession>
<keyword evidence="6" id="KW-0573">Peptidoglycan synthesis</keyword>
<keyword evidence="4 16" id="KW-0812">Transmembrane</keyword>
<evidence type="ECO:0000313" key="18">
    <source>
        <dbReference type="Proteomes" id="UP001249959"/>
    </source>
</evidence>
<name>A0ABU3TST4_9BACT</name>
<dbReference type="EMBL" id="JAVNWW010000003">
    <property type="protein sequence ID" value="MDU0808930.1"/>
    <property type="molecule type" value="Genomic_DNA"/>
</dbReference>
<comment type="caution">
    <text evidence="17">The sequence shown here is derived from an EMBL/GenBank/DDBJ whole genome shotgun (WGS) entry which is preliminary data.</text>
</comment>
<keyword evidence="5" id="KW-0133">Cell shape</keyword>
<evidence type="ECO:0000256" key="9">
    <source>
        <dbReference type="ARBA" id="ARBA00032370"/>
    </source>
</evidence>
<evidence type="ECO:0000256" key="1">
    <source>
        <dbReference type="ARBA" id="ARBA00004141"/>
    </source>
</evidence>
<evidence type="ECO:0000256" key="3">
    <source>
        <dbReference type="ARBA" id="ARBA00022679"/>
    </source>
</evidence>
<evidence type="ECO:0000256" key="11">
    <source>
        <dbReference type="ARBA" id="ARBA00038053"/>
    </source>
</evidence>
<feature type="transmembrane region" description="Helical" evidence="16">
    <location>
        <begin position="156"/>
        <end position="184"/>
    </location>
</feature>
<reference evidence="17 18" key="1">
    <citation type="submission" date="2023-09" db="EMBL/GenBank/DDBJ databases">
        <title>Aquirufa genomes.</title>
        <authorList>
            <person name="Pitt A."/>
        </authorList>
    </citation>
    <scope>NUCLEOTIDE SEQUENCE [LARGE SCALE GENOMIC DNA]</scope>
    <source>
        <strain evidence="17 18">LEOWEIH-7C</strain>
    </source>
</reference>